<organism evidence="6 7">
    <name type="scientific">Bradymonas sediminis</name>
    <dbReference type="NCBI Taxonomy" id="1548548"/>
    <lineage>
        <taxon>Bacteria</taxon>
        <taxon>Deltaproteobacteria</taxon>
        <taxon>Bradymonadales</taxon>
        <taxon>Bradymonadaceae</taxon>
        <taxon>Bradymonas</taxon>
    </lineage>
</organism>
<dbReference type="InterPro" id="IPR011009">
    <property type="entry name" value="Kinase-like_dom_sf"/>
</dbReference>
<evidence type="ECO:0000256" key="1">
    <source>
        <dbReference type="ARBA" id="ARBA00022679"/>
    </source>
</evidence>
<keyword evidence="2" id="KW-0547">Nucleotide-binding</keyword>
<evidence type="ECO:0000256" key="3">
    <source>
        <dbReference type="ARBA" id="ARBA00022777"/>
    </source>
</evidence>
<proteinExistence type="predicted"/>
<keyword evidence="1" id="KW-0808">Transferase</keyword>
<accession>A0A2Z4FGH6</accession>
<protein>
    <recommendedName>
        <fullName evidence="5">Protein kinase domain-containing protein</fullName>
    </recommendedName>
</protein>
<sequence>MLANTTDRVREEKLRKFNTLWESMAVGKTEKFEADRTRTMRPSTDLASLDASLLLSELPWLTQNQTQIKFAEISLGALIGEGGMGKINQAHQRSVAREVAVKSLHKNTTDPEAILTLLREGWITGRLEHPNIVPIYTLGRASDGQPLIVMKKIAGVSLADLMVDPSVSPRSLGTKQPLDFYIEILAQVCNAVHYAHSRGILHRDIKPENIMVGEFGEVYLLDWGIAVSMEETHEGRLPLAAKITSPAGTPAYMAPEMVNGDGRELSEKTDIFLLGAVLHEILTGEPPNKGDTLFQIMFDAYNAQPPEYSEHVDAQLAAICHRAMHADPAQRYASADALRNALETHLSHRDSLRIGEQSQERLALLREMVTREITAQADADAAEREHSGHAIYRLFGACRFGFEQALQTSPDNAAARRGLQEVLELLVERELQQGAHRAAALLLADLPEPNPALEARLAELTQRNESREREFEGLKRKQFEHSTAVGRRSRSLYAAVLGILLGALAIVSRLALQWAGVSKEPSALLIHSLAILVTTLVPTIIARRALMLNLVNRNLVYLVFISLGFAAFFRGLGLLLELPPSTVMVMEMTGHSAIGLVAALFADRQMLWISGAMGLGALAGGFFPEFAIPALVTSIFVGFTALALGWRRVDRRASLKTRES</sequence>
<name>A0A2Z4FGH6_9DELT</name>
<keyword evidence="3" id="KW-0418">Kinase</keyword>
<dbReference type="CDD" id="cd14014">
    <property type="entry name" value="STKc_PknB_like"/>
    <property type="match status" value="1"/>
</dbReference>
<dbReference type="GO" id="GO:0004674">
    <property type="term" value="F:protein serine/threonine kinase activity"/>
    <property type="evidence" value="ECO:0007669"/>
    <property type="project" value="TreeGrafter"/>
</dbReference>
<dbReference type="Gene3D" id="1.10.510.10">
    <property type="entry name" value="Transferase(Phosphotransferase) domain 1"/>
    <property type="match status" value="1"/>
</dbReference>
<dbReference type="GO" id="GO:0005524">
    <property type="term" value="F:ATP binding"/>
    <property type="evidence" value="ECO:0007669"/>
    <property type="project" value="UniProtKB-UniRule"/>
</dbReference>
<reference evidence="6 7" key="1">
    <citation type="submission" date="2018-06" db="EMBL/GenBank/DDBJ databases">
        <title>Lujinxingia sediminis gen. nov. sp. nov., a new facultative anaerobic member of the class Deltaproteobacteria, and proposal of Lujinxingaceae fam. nov.</title>
        <authorList>
            <person name="Guo L.-Y."/>
            <person name="Li C.-M."/>
            <person name="Wang S."/>
            <person name="Du Z.-J."/>
        </authorList>
    </citation>
    <scope>NUCLEOTIDE SEQUENCE [LARGE SCALE GENOMIC DNA]</scope>
    <source>
        <strain evidence="6 7">FA350</strain>
    </source>
</reference>
<dbReference type="RefSeq" id="WP_111331505.1">
    <property type="nucleotide sequence ID" value="NZ_CP030032.1"/>
</dbReference>
<dbReference type="PANTHER" id="PTHR43289">
    <property type="entry name" value="MITOGEN-ACTIVATED PROTEIN KINASE KINASE KINASE 20-RELATED"/>
    <property type="match status" value="1"/>
</dbReference>
<dbReference type="Pfam" id="PF00069">
    <property type="entry name" value="Pkinase"/>
    <property type="match status" value="1"/>
</dbReference>
<dbReference type="SUPFAM" id="SSF56112">
    <property type="entry name" value="Protein kinase-like (PK-like)"/>
    <property type="match status" value="1"/>
</dbReference>
<dbReference type="Proteomes" id="UP000249799">
    <property type="component" value="Chromosome"/>
</dbReference>
<dbReference type="PROSITE" id="PS00107">
    <property type="entry name" value="PROTEIN_KINASE_ATP"/>
    <property type="match status" value="1"/>
</dbReference>
<evidence type="ECO:0000259" key="5">
    <source>
        <dbReference type="PROSITE" id="PS50011"/>
    </source>
</evidence>
<dbReference type="Gene3D" id="3.30.200.20">
    <property type="entry name" value="Phosphorylase Kinase, domain 1"/>
    <property type="match status" value="1"/>
</dbReference>
<dbReference type="SMART" id="SM00220">
    <property type="entry name" value="S_TKc"/>
    <property type="match status" value="1"/>
</dbReference>
<dbReference type="PANTHER" id="PTHR43289:SF6">
    <property type="entry name" value="SERINE_THREONINE-PROTEIN KINASE NEKL-3"/>
    <property type="match status" value="1"/>
</dbReference>
<keyword evidence="7" id="KW-1185">Reference proteome</keyword>
<gene>
    <name evidence="6" type="ORF">DN745_01530</name>
</gene>
<dbReference type="InterPro" id="IPR008271">
    <property type="entry name" value="Ser/Thr_kinase_AS"/>
</dbReference>
<dbReference type="InterPro" id="IPR000719">
    <property type="entry name" value="Prot_kinase_dom"/>
</dbReference>
<keyword evidence="4" id="KW-0067">ATP-binding</keyword>
<dbReference type="InterPro" id="IPR017441">
    <property type="entry name" value="Protein_kinase_ATP_BS"/>
</dbReference>
<evidence type="ECO:0000313" key="7">
    <source>
        <dbReference type="Proteomes" id="UP000249799"/>
    </source>
</evidence>
<evidence type="ECO:0000256" key="2">
    <source>
        <dbReference type="ARBA" id="ARBA00022741"/>
    </source>
</evidence>
<dbReference type="KEGG" id="bsed:DN745_01530"/>
<dbReference type="OrthoDB" id="279610at2"/>
<feature type="domain" description="Protein kinase" evidence="5">
    <location>
        <begin position="73"/>
        <end position="346"/>
    </location>
</feature>
<evidence type="ECO:0000313" key="6">
    <source>
        <dbReference type="EMBL" id="AWV88082.1"/>
    </source>
</evidence>
<dbReference type="EMBL" id="CP030032">
    <property type="protein sequence ID" value="AWV88082.1"/>
    <property type="molecule type" value="Genomic_DNA"/>
</dbReference>
<dbReference type="PROSITE" id="PS00108">
    <property type="entry name" value="PROTEIN_KINASE_ST"/>
    <property type="match status" value="1"/>
</dbReference>
<dbReference type="PROSITE" id="PS50011">
    <property type="entry name" value="PROTEIN_KINASE_DOM"/>
    <property type="match status" value="1"/>
</dbReference>
<evidence type="ECO:0000256" key="4">
    <source>
        <dbReference type="ARBA" id="ARBA00022840"/>
    </source>
</evidence>
<dbReference type="AlphaFoldDB" id="A0A2Z4FGH6"/>